<dbReference type="GeneID" id="31410070"/>
<dbReference type="GO" id="GO:0000287">
    <property type="term" value="F:magnesium ion binding"/>
    <property type="evidence" value="ECO:0007669"/>
    <property type="project" value="UniProtKB-UniRule"/>
</dbReference>
<name>A0A0H3NNZ0_YERE1</name>
<dbReference type="NCBIfam" id="TIGR01484">
    <property type="entry name" value="HAD-SF-IIB"/>
    <property type="match status" value="1"/>
</dbReference>
<evidence type="ECO:0000256" key="5">
    <source>
        <dbReference type="ARBA" id="ARBA00034778"/>
    </source>
</evidence>
<dbReference type="Gene3D" id="3.40.50.1000">
    <property type="entry name" value="HAD superfamily/HAD-like"/>
    <property type="match status" value="1"/>
</dbReference>
<feature type="active site" description="Nucleophile" evidence="6">
    <location>
        <position position="8"/>
    </location>
</feature>
<evidence type="ECO:0000256" key="4">
    <source>
        <dbReference type="ARBA" id="ARBA00022842"/>
    </source>
</evidence>
<dbReference type="CDD" id="cd07516">
    <property type="entry name" value="HAD_Pase"/>
    <property type="match status" value="1"/>
</dbReference>
<dbReference type="InterPro" id="IPR006379">
    <property type="entry name" value="HAD-SF_hydro_IIB"/>
</dbReference>
<dbReference type="Proteomes" id="UP000008084">
    <property type="component" value="Chromosome"/>
</dbReference>
<dbReference type="PANTHER" id="PTHR47267:SF2">
    <property type="entry name" value="HMP-PP PHOSPHATASE"/>
    <property type="match status" value="1"/>
</dbReference>
<dbReference type="SUPFAM" id="SSF56784">
    <property type="entry name" value="HAD-like"/>
    <property type="match status" value="1"/>
</dbReference>
<organism evidence="7 8">
    <name type="scientific">Yersinia enterocolitica subsp. palearctica serotype O:3 (strain DSM 13030 / CIP 106945 / Y11)</name>
    <dbReference type="NCBI Taxonomy" id="930944"/>
    <lineage>
        <taxon>Bacteria</taxon>
        <taxon>Pseudomonadati</taxon>
        <taxon>Pseudomonadota</taxon>
        <taxon>Gammaproteobacteria</taxon>
        <taxon>Enterobacterales</taxon>
        <taxon>Yersiniaceae</taxon>
        <taxon>Yersinia</taxon>
    </lineage>
</organism>
<evidence type="ECO:0000256" key="1">
    <source>
        <dbReference type="ARBA" id="ARBA00001946"/>
    </source>
</evidence>
<keyword evidence="3 6" id="KW-0378">Hydrolase</keyword>
<sequence length="273" mass="30468">MYRLAAFDMDGTLLMRDHRIGGATLNALHQLVENGMILTFATGRHYLDMKGILSHSGINGYLITGNGTRVCDMDGVHLDGMDLPAELVEFVLRTPWQTNASIHIFRDDGWFTDYNDPALLAAHKTSSFQFQLTALDALPKTGNHKICFIAPHQELVELKIQLEQQMGDKADFCFSAVDCLEMLPRGCNKGAALERLSHHLDLTLADCMAFGDAMNDKEMLSRVGRGLVMGNALPQLKQELPQLQVIGRCEEQGVAHYLQHWLSSPHLTYSPEF</sequence>
<evidence type="ECO:0000256" key="2">
    <source>
        <dbReference type="ARBA" id="ARBA00022723"/>
    </source>
</evidence>
<comment type="catalytic activity">
    <reaction evidence="6">
        <text>4-amino-2-methyl-5-(diphosphooxymethyl)pyrimidine + H2O = 4-amino-2-methyl-5-(phosphooxymethyl)pyrimidine + phosphate + H(+)</text>
        <dbReference type="Rhea" id="RHEA:27914"/>
        <dbReference type="ChEBI" id="CHEBI:15377"/>
        <dbReference type="ChEBI" id="CHEBI:15378"/>
        <dbReference type="ChEBI" id="CHEBI:43474"/>
        <dbReference type="ChEBI" id="CHEBI:57841"/>
        <dbReference type="ChEBI" id="CHEBI:58354"/>
    </reaction>
</comment>
<dbReference type="PROSITE" id="PS01229">
    <property type="entry name" value="COF_2"/>
    <property type="match status" value="1"/>
</dbReference>
<evidence type="ECO:0000256" key="6">
    <source>
        <dbReference type="HAMAP-Rule" id="MF_01847"/>
    </source>
</evidence>
<dbReference type="PATRIC" id="fig|930944.6.peg.2031"/>
<dbReference type="KEGG" id="yey:Y11_20441"/>
<reference evidence="7 8" key="1">
    <citation type="journal article" date="2011" name="J. Bacteriol.">
        <title>Complete genome sequence of Yersinia enterocolitica subsp. palearctica serogroup O:3.</title>
        <authorList>
            <person name="Batzilla J."/>
            <person name="Hoper D."/>
            <person name="Antonenka U."/>
            <person name="Heesemann J."/>
            <person name="Rakin A."/>
        </authorList>
    </citation>
    <scope>NUCLEOTIDE SEQUENCE [LARGE SCALE GENOMIC DNA]</scope>
    <source>
        <strain evidence="8">DSM 13030 / CIP 106945 / Y11</strain>
    </source>
</reference>
<dbReference type="InterPro" id="IPR000150">
    <property type="entry name" value="Cof"/>
</dbReference>
<evidence type="ECO:0000313" key="7">
    <source>
        <dbReference type="EMBL" id="CBY26137.1"/>
    </source>
</evidence>
<dbReference type="NCBIfam" id="NF011705">
    <property type="entry name" value="PRK15126.1"/>
    <property type="match status" value="1"/>
</dbReference>
<dbReference type="HAMAP" id="MF_01847">
    <property type="entry name" value="HMP_PP_phosphat"/>
    <property type="match status" value="1"/>
</dbReference>
<dbReference type="HOGENOM" id="CLU_044146_5_2_6"/>
<dbReference type="Pfam" id="PF08282">
    <property type="entry name" value="Hydrolase_3"/>
    <property type="match status" value="1"/>
</dbReference>
<dbReference type="GO" id="GO:0016791">
    <property type="term" value="F:phosphatase activity"/>
    <property type="evidence" value="ECO:0007669"/>
    <property type="project" value="UniProtKB-UniRule"/>
</dbReference>
<dbReference type="EMBL" id="FR729477">
    <property type="protein sequence ID" value="CBY26137.1"/>
    <property type="molecule type" value="Genomic_DNA"/>
</dbReference>
<feature type="binding site" evidence="6">
    <location>
        <position position="212"/>
    </location>
    <ligand>
        <name>Mg(2+)</name>
        <dbReference type="ChEBI" id="CHEBI:18420"/>
    </ligand>
</feature>
<dbReference type="PANTHER" id="PTHR47267">
    <property type="match status" value="1"/>
</dbReference>
<dbReference type="InterPro" id="IPR023938">
    <property type="entry name" value="HMP-PP_phosphatase"/>
</dbReference>
<protein>
    <recommendedName>
        <fullName evidence="6">HMP-PP phosphatase</fullName>
        <ecNumber evidence="6">3.6.1.-</ecNumber>
    </recommendedName>
</protein>
<dbReference type="AlphaFoldDB" id="A0A0H3NNZ0"/>
<accession>A0A0H3NNZ0</accession>
<keyword evidence="4 6" id="KW-0460">Magnesium</keyword>
<dbReference type="InterPro" id="IPR023214">
    <property type="entry name" value="HAD_sf"/>
</dbReference>
<dbReference type="Gene3D" id="3.30.1240.10">
    <property type="match status" value="1"/>
</dbReference>
<dbReference type="RefSeq" id="WP_005163486.1">
    <property type="nucleotide sequence ID" value="NC_017564.1"/>
</dbReference>
<dbReference type="EC" id="3.6.1.-" evidence="6"/>
<keyword evidence="2 6" id="KW-0479">Metal-binding</keyword>
<comment type="similarity">
    <text evidence="5 6">Belongs to the HAD-like hydrolase superfamily. Cof family.</text>
</comment>
<feature type="binding site" evidence="6">
    <location>
        <position position="8"/>
    </location>
    <ligand>
        <name>Mg(2+)</name>
        <dbReference type="ChEBI" id="CHEBI:18420"/>
    </ligand>
</feature>
<dbReference type="GO" id="GO:0002145">
    <property type="term" value="F:4-amino-5-hydroxymethyl-2-methylpyrimidine diphosphatase activity"/>
    <property type="evidence" value="ECO:0007669"/>
    <property type="project" value="RHEA"/>
</dbReference>
<evidence type="ECO:0000256" key="3">
    <source>
        <dbReference type="ARBA" id="ARBA00022801"/>
    </source>
</evidence>
<feature type="binding site" evidence="6">
    <location>
        <position position="10"/>
    </location>
    <ligand>
        <name>Mg(2+)</name>
        <dbReference type="ChEBI" id="CHEBI:18420"/>
    </ligand>
</feature>
<dbReference type="SFLD" id="SFLDS00003">
    <property type="entry name" value="Haloacid_Dehalogenase"/>
    <property type="match status" value="1"/>
</dbReference>
<comment type="cofactor">
    <cofactor evidence="1 6">
        <name>Mg(2+)</name>
        <dbReference type="ChEBI" id="CHEBI:18420"/>
    </cofactor>
</comment>
<dbReference type="PROSITE" id="PS01228">
    <property type="entry name" value="COF_1"/>
    <property type="match status" value="1"/>
</dbReference>
<dbReference type="NCBIfam" id="TIGR00099">
    <property type="entry name" value="Cof-subfamily"/>
    <property type="match status" value="1"/>
</dbReference>
<dbReference type="SFLD" id="SFLDG01140">
    <property type="entry name" value="C2.B:_Phosphomannomutase_and_P"/>
    <property type="match status" value="1"/>
</dbReference>
<evidence type="ECO:0000313" key="8">
    <source>
        <dbReference type="Proteomes" id="UP000008084"/>
    </source>
</evidence>
<proteinExistence type="inferred from homology"/>
<comment type="function">
    <text evidence="6">Catalyzes the hydrolysis of 4-amino-2-methyl-5-hydroxymethylpyrimidine pyrophosphate (HMP-PP) to 4-amino-2-methyl-5-hydroxymethylpyrimidine phosphate (HMP-P).</text>
</comment>
<dbReference type="InterPro" id="IPR036412">
    <property type="entry name" value="HAD-like_sf"/>
</dbReference>
<gene>
    <name evidence="6" type="primary">cof</name>
    <name evidence="7" type="ordered locus">Y11_20441</name>
</gene>